<feature type="transmembrane region" description="Helical" evidence="6">
    <location>
        <begin position="440"/>
        <end position="462"/>
    </location>
</feature>
<keyword evidence="2 6" id="KW-0812">Transmembrane</keyword>
<feature type="transmembrane region" description="Helical" evidence="6">
    <location>
        <begin position="103"/>
        <end position="124"/>
    </location>
</feature>
<feature type="compositionally biased region" description="Basic and acidic residues" evidence="5">
    <location>
        <begin position="65"/>
        <end position="77"/>
    </location>
</feature>
<gene>
    <name evidence="8" type="ORF">AOQ84DRAFT_363739</name>
</gene>
<dbReference type="Proteomes" id="UP000250140">
    <property type="component" value="Unassembled WGS sequence"/>
</dbReference>
<dbReference type="GO" id="GO:0022857">
    <property type="term" value="F:transmembrane transporter activity"/>
    <property type="evidence" value="ECO:0007669"/>
    <property type="project" value="InterPro"/>
</dbReference>
<feature type="transmembrane region" description="Helical" evidence="6">
    <location>
        <begin position="374"/>
        <end position="393"/>
    </location>
</feature>
<dbReference type="SUPFAM" id="SSF103473">
    <property type="entry name" value="MFS general substrate transporter"/>
    <property type="match status" value="1"/>
</dbReference>
<dbReference type="InterPro" id="IPR036259">
    <property type="entry name" value="MFS_trans_sf"/>
</dbReference>
<evidence type="ECO:0000256" key="3">
    <source>
        <dbReference type="ARBA" id="ARBA00022989"/>
    </source>
</evidence>
<feature type="region of interest" description="Disordered" evidence="5">
    <location>
        <begin position="1"/>
        <end position="77"/>
    </location>
</feature>
<keyword evidence="9" id="KW-1185">Reference proteome</keyword>
<feature type="domain" description="Major facilitator superfamily (MFS) profile" evidence="7">
    <location>
        <begin position="105"/>
        <end position="536"/>
    </location>
</feature>
<evidence type="ECO:0000256" key="6">
    <source>
        <dbReference type="SAM" id="Phobius"/>
    </source>
</evidence>
<dbReference type="GO" id="GO:0016020">
    <property type="term" value="C:membrane"/>
    <property type="evidence" value="ECO:0007669"/>
    <property type="project" value="UniProtKB-SubCell"/>
</dbReference>
<evidence type="ECO:0000256" key="5">
    <source>
        <dbReference type="SAM" id="MobiDB-lite"/>
    </source>
</evidence>
<feature type="compositionally biased region" description="Low complexity" evidence="5">
    <location>
        <begin position="8"/>
        <end position="23"/>
    </location>
</feature>
<sequence length="544" mass="60274">MEKIGSTQARSPAQSPRASRSSSVHYVEYHINNDERRFPGLEQPKPVDSAISQDLPLNEHQPNGRAEEPKERYDEPGKDLNLVTWSGADDPENPMNWSTRKKWAATFVVSSFTLISPVSSSMVAPALNEVSKDLRMTSEIETQLTLSIFVLAYAIGPLFLGPLSEIFGRVYLLRLSNLFYMAWNLGCGFAQNKEEMIIFRLLSGIGGSAPLAIGGGVLSDCWHPDQRGKAVGIYSLAPLLGPAIGPIAGGFIAEKTTWRWVFWSTSIAAALVQVSGIFFLQETYTPTLLKRRAVRLRKETGNEKLYTEFDSNKPLIEVLKTATIRPFRLLATQPIVQVIAVYMAYLFGLFYLILSTFPNVWEDVYGENVGIGGLNYLSLGIGYGLGSQINAQVNDRIYLRLKRKNNNVARPEFRVPLMFTGSTLIPIGLFWYGWSVKARVHWIMPNIGMAIFAAGSIVCLQCMQTYVIDSYSRYAASGLAAAVVLRSLAGFGFPLFAPYMYKALGYGWGNSVIGFISIVIGLPAPFLFWICGEKLRSKSRYAAG</sequence>
<feature type="transmembrane region" description="Helical" evidence="6">
    <location>
        <begin position="258"/>
        <end position="280"/>
    </location>
</feature>
<feature type="transmembrane region" description="Helical" evidence="6">
    <location>
        <begin position="171"/>
        <end position="191"/>
    </location>
</feature>
<keyword evidence="3 6" id="KW-1133">Transmembrane helix</keyword>
<evidence type="ECO:0000259" key="7">
    <source>
        <dbReference type="PROSITE" id="PS50850"/>
    </source>
</evidence>
<feature type="transmembrane region" description="Helical" evidence="6">
    <location>
        <begin position="335"/>
        <end position="354"/>
    </location>
</feature>
<dbReference type="InterPro" id="IPR011701">
    <property type="entry name" value="MFS"/>
</dbReference>
<dbReference type="Gene3D" id="1.20.1250.20">
    <property type="entry name" value="MFS general substrate transporter like domains"/>
    <property type="match status" value="1"/>
</dbReference>
<feature type="transmembrane region" description="Helical" evidence="6">
    <location>
        <begin position="231"/>
        <end position="252"/>
    </location>
</feature>
<evidence type="ECO:0000313" key="8">
    <source>
        <dbReference type="EMBL" id="OCL08870.1"/>
    </source>
</evidence>
<evidence type="ECO:0000256" key="2">
    <source>
        <dbReference type="ARBA" id="ARBA00022692"/>
    </source>
</evidence>
<feature type="transmembrane region" description="Helical" evidence="6">
    <location>
        <begin position="144"/>
        <end position="164"/>
    </location>
</feature>
<dbReference type="AlphaFoldDB" id="A0A8E2JTA2"/>
<evidence type="ECO:0000256" key="4">
    <source>
        <dbReference type="ARBA" id="ARBA00023136"/>
    </source>
</evidence>
<name>A0A8E2JTA2_9PEZI</name>
<evidence type="ECO:0000313" key="9">
    <source>
        <dbReference type="Proteomes" id="UP000250140"/>
    </source>
</evidence>
<feature type="transmembrane region" description="Helical" evidence="6">
    <location>
        <begin position="508"/>
        <end position="531"/>
    </location>
</feature>
<feature type="transmembrane region" description="Helical" evidence="6">
    <location>
        <begin position="197"/>
        <end position="219"/>
    </location>
</feature>
<comment type="subcellular location">
    <subcellularLocation>
        <location evidence="1">Membrane</location>
        <topology evidence="1">Multi-pass membrane protein</topology>
    </subcellularLocation>
</comment>
<dbReference type="Pfam" id="PF07690">
    <property type="entry name" value="MFS_1"/>
    <property type="match status" value="1"/>
</dbReference>
<evidence type="ECO:0000256" key="1">
    <source>
        <dbReference type="ARBA" id="ARBA00004141"/>
    </source>
</evidence>
<feature type="compositionally biased region" description="Basic and acidic residues" evidence="5">
    <location>
        <begin position="27"/>
        <end position="39"/>
    </location>
</feature>
<organism evidence="8 9">
    <name type="scientific">Glonium stellatum</name>
    <dbReference type="NCBI Taxonomy" id="574774"/>
    <lineage>
        <taxon>Eukaryota</taxon>
        <taxon>Fungi</taxon>
        <taxon>Dikarya</taxon>
        <taxon>Ascomycota</taxon>
        <taxon>Pezizomycotina</taxon>
        <taxon>Dothideomycetes</taxon>
        <taxon>Pleosporomycetidae</taxon>
        <taxon>Gloniales</taxon>
        <taxon>Gloniaceae</taxon>
        <taxon>Glonium</taxon>
    </lineage>
</organism>
<dbReference type="EMBL" id="KV749570">
    <property type="protein sequence ID" value="OCL08870.1"/>
    <property type="molecule type" value="Genomic_DNA"/>
</dbReference>
<dbReference type="PROSITE" id="PS50850">
    <property type="entry name" value="MFS"/>
    <property type="match status" value="1"/>
</dbReference>
<dbReference type="CDD" id="cd17323">
    <property type="entry name" value="MFS_Tpo1_MDR_like"/>
    <property type="match status" value="1"/>
</dbReference>
<reference evidence="8 9" key="1">
    <citation type="journal article" date="2016" name="Nat. Commun.">
        <title>Ectomycorrhizal ecology is imprinted in the genome of the dominant symbiotic fungus Cenococcum geophilum.</title>
        <authorList>
            <consortium name="DOE Joint Genome Institute"/>
            <person name="Peter M."/>
            <person name="Kohler A."/>
            <person name="Ohm R.A."/>
            <person name="Kuo A."/>
            <person name="Krutzmann J."/>
            <person name="Morin E."/>
            <person name="Arend M."/>
            <person name="Barry K.W."/>
            <person name="Binder M."/>
            <person name="Choi C."/>
            <person name="Clum A."/>
            <person name="Copeland A."/>
            <person name="Grisel N."/>
            <person name="Haridas S."/>
            <person name="Kipfer T."/>
            <person name="LaButti K."/>
            <person name="Lindquist E."/>
            <person name="Lipzen A."/>
            <person name="Maire R."/>
            <person name="Meier B."/>
            <person name="Mihaltcheva S."/>
            <person name="Molinier V."/>
            <person name="Murat C."/>
            <person name="Poggeler S."/>
            <person name="Quandt C.A."/>
            <person name="Sperisen C."/>
            <person name="Tritt A."/>
            <person name="Tisserant E."/>
            <person name="Crous P.W."/>
            <person name="Henrissat B."/>
            <person name="Nehls U."/>
            <person name="Egli S."/>
            <person name="Spatafora J.W."/>
            <person name="Grigoriev I.V."/>
            <person name="Martin F.M."/>
        </authorList>
    </citation>
    <scope>NUCLEOTIDE SEQUENCE [LARGE SCALE GENOMIC DNA]</scope>
    <source>
        <strain evidence="8 9">CBS 207.34</strain>
    </source>
</reference>
<feature type="transmembrane region" description="Helical" evidence="6">
    <location>
        <begin position="413"/>
        <end position="434"/>
    </location>
</feature>
<accession>A0A8E2JTA2</accession>
<dbReference type="InterPro" id="IPR020846">
    <property type="entry name" value="MFS_dom"/>
</dbReference>
<dbReference type="PANTHER" id="PTHR23502:SF143">
    <property type="entry name" value="MULTIDRUG TRANSPORTER, PUTATIVE (AFU_ORTHOLOGUE AFUA_7G04900)-RELATED"/>
    <property type="match status" value="1"/>
</dbReference>
<feature type="transmembrane region" description="Helical" evidence="6">
    <location>
        <begin position="474"/>
        <end position="496"/>
    </location>
</feature>
<keyword evidence="4 6" id="KW-0472">Membrane</keyword>
<dbReference type="OrthoDB" id="6770063at2759"/>
<dbReference type="FunFam" id="1.20.1250.20:FF:000011">
    <property type="entry name" value="MFS multidrug transporter, putative"/>
    <property type="match status" value="1"/>
</dbReference>
<dbReference type="PANTHER" id="PTHR23502">
    <property type="entry name" value="MAJOR FACILITATOR SUPERFAMILY"/>
    <property type="match status" value="1"/>
</dbReference>
<proteinExistence type="predicted"/>
<protein>
    <submittedName>
        <fullName evidence="8">MFS general substrate transporter</fullName>
    </submittedName>
</protein>